<proteinExistence type="predicted"/>
<accession>X0WUB4</accession>
<gene>
    <name evidence="1" type="ORF">S01H1_70570</name>
</gene>
<feature type="non-terminal residue" evidence="1">
    <location>
        <position position="38"/>
    </location>
</feature>
<name>X0WUB4_9ZZZZ</name>
<organism evidence="1">
    <name type="scientific">marine sediment metagenome</name>
    <dbReference type="NCBI Taxonomy" id="412755"/>
    <lineage>
        <taxon>unclassified sequences</taxon>
        <taxon>metagenomes</taxon>
        <taxon>ecological metagenomes</taxon>
    </lineage>
</organism>
<reference evidence="1" key="1">
    <citation type="journal article" date="2014" name="Front. Microbiol.">
        <title>High frequency of phylogenetically diverse reductive dehalogenase-homologous genes in deep subseafloor sedimentary metagenomes.</title>
        <authorList>
            <person name="Kawai M."/>
            <person name="Futagami T."/>
            <person name="Toyoda A."/>
            <person name="Takaki Y."/>
            <person name="Nishi S."/>
            <person name="Hori S."/>
            <person name="Arai W."/>
            <person name="Tsubouchi T."/>
            <person name="Morono Y."/>
            <person name="Uchiyama I."/>
            <person name="Ito T."/>
            <person name="Fujiyama A."/>
            <person name="Inagaki F."/>
            <person name="Takami H."/>
        </authorList>
    </citation>
    <scope>NUCLEOTIDE SEQUENCE</scope>
    <source>
        <strain evidence="1">Expedition CK06-06</strain>
    </source>
</reference>
<protein>
    <submittedName>
        <fullName evidence="1">Uncharacterized protein</fullName>
    </submittedName>
</protein>
<sequence>MSDTNFVLSIIIVSWNVKVLLKACLQSIYDTAPSGLSY</sequence>
<dbReference type="EMBL" id="BARS01046935">
    <property type="protein sequence ID" value="GAG34574.1"/>
    <property type="molecule type" value="Genomic_DNA"/>
</dbReference>
<evidence type="ECO:0000313" key="1">
    <source>
        <dbReference type="EMBL" id="GAG34574.1"/>
    </source>
</evidence>
<dbReference type="AlphaFoldDB" id="X0WUB4"/>
<comment type="caution">
    <text evidence="1">The sequence shown here is derived from an EMBL/GenBank/DDBJ whole genome shotgun (WGS) entry which is preliminary data.</text>
</comment>